<feature type="region of interest" description="Disordered" evidence="1">
    <location>
        <begin position="522"/>
        <end position="584"/>
    </location>
</feature>
<evidence type="ECO:0000256" key="1">
    <source>
        <dbReference type="SAM" id="MobiDB-lite"/>
    </source>
</evidence>
<organism evidence="2 3">
    <name type="scientific">Dryococelus australis</name>
    <dbReference type="NCBI Taxonomy" id="614101"/>
    <lineage>
        <taxon>Eukaryota</taxon>
        <taxon>Metazoa</taxon>
        <taxon>Ecdysozoa</taxon>
        <taxon>Arthropoda</taxon>
        <taxon>Hexapoda</taxon>
        <taxon>Insecta</taxon>
        <taxon>Pterygota</taxon>
        <taxon>Neoptera</taxon>
        <taxon>Polyneoptera</taxon>
        <taxon>Phasmatodea</taxon>
        <taxon>Verophasmatodea</taxon>
        <taxon>Anareolatae</taxon>
        <taxon>Phasmatidae</taxon>
        <taxon>Eurycanthinae</taxon>
        <taxon>Dryococelus</taxon>
    </lineage>
</organism>
<sequence>MERHQNEGAEETGDPLENSLTNGIFRLRKSVCRSQQDSVCKKQSVGDSLQGSVSRSQSVGVSLFETVCRSQLAGVNCRGQSVEDSLQESCSDDKLAASKSARSSFNSSSRVRADNLLGVAYLTEKNQVGWTPAGAPRPRSRGEGAIRATLTRAPSASSLLRAGRAVFPSDPLLTSVLAAEASCMSSPHPTAPLFSPASFTFGVHDAPPAGAVCITPNLCFICRQVPTTTCDGHRVSGKGSGGAVARALASHHGDPVGLLPHFRMWESCWTMPLAGGFSRGTPISPDLAFQRLSIIGRTLATSQATLLESTMGSYACVASPLLLSSSPFTTRHTRGTVSSLLYCTGHDDKRPITGKEWGVKSGQGSELREIAIGGRPEGWGSKRCGRVFELGVLSHLRSLFQPRLPSSSETSRCIAITCTWRHSADDRSDFSDVTLASSFSSRDLTKYPDEFRQFIARRGYVVLYLNILSNFTFAFKSCHPVFHFVSFAPPHQLFTRTGTSERGDIWAAHKIEVLRADEGEVSTQKCRNARAGETGDPRENPPTGSIVWHDSHVRKRRNGPARNLTPLSRRRETRSLTSTATAAPPTREVWADSFNDFSWQTATPRADRRRFFVSTGGKSRRHGTTDQPDRKITVSPPPQHRKLSPTCPWGVLVDAEARDTVRQLPTHLGVNRVQSPARSPEFCMWESCRTMRLVGEFSRGSPVSPALSFRAFNVVHTLQDLPVSRSSGHPLVQRARVCRASVRAVTSSSATANCCTPSRRAPLAGKVFGQGITGPANLLVGTSPRGAPTRGQTFPSPSLTTSTLPSSPPHEPSPRAFQTCPAQHL</sequence>
<accession>A0ABQ9IFD1</accession>
<evidence type="ECO:0000313" key="2">
    <source>
        <dbReference type="EMBL" id="KAJ8895362.1"/>
    </source>
</evidence>
<evidence type="ECO:0000313" key="3">
    <source>
        <dbReference type="Proteomes" id="UP001159363"/>
    </source>
</evidence>
<feature type="region of interest" description="Disordered" evidence="1">
    <location>
        <begin position="778"/>
        <end position="825"/>
    </location>
</feature>
<keyword evidence="3" id="KW-1185">Reference proteome</keyword>
<feature type="compositionally biased region" description="Basic and acidic residues" evidence="1">
    <location>
        <begin position="623"/>
        <end position="632"/>
    </location>
</feature>
<protein>
    <submittedName>
        <fullName evidence="2">Uncharacterized protein</fullName>
    </submittedName>
</protein>
<feature type="compositionally biased region" description="Low complexity" evidence="1">
    <location>
        <begin position="795"/>
        <end position="805"/>
    </location>
</feature>
<proteinExistence type="predicted"/>
<dbReference type="Proteomes" id="UP001159363">
    <property type="component" value="Chromosome 1"/>
</dbReference>
<dbReference type="EMBL" id="JARBHB010000001">
    <property type="protein sequence ID" value="KAJ8895362.1"/>
    <property type="molecule type" value="Genomic_DNA"/>
</dbReference>
<feature type="compositionally biased region" description="Low complexity" evidence="1">
    <location>
        <begin position="575"/>
        <end position="584"/>
    </location>
</feature>
<name>A0ABQ9IFD1_9NEOP</name>
<feature type="region of interest" description="Disordered" evidence="1">
    <location>
        <begin position="613"/>
        <end position="646"/>
    </location>
</feature>
<comment type="caution">
    <text evidence="2">The sequence shown here is derived from an EMBL/GenBank/DDBJ whole genome shotgun (WGS) entry which is preliminary data.</text>
</comment>
<reference evidence="2 3" key="1">
    <citation type="submission" date="2023-02" db="EMBL/GenBank/DDBJ databases">
        <title>LHISI_Scaffold_Assembly.</title>
        <authorList>
            <person name="Stuart O.P."/>
            <person name="Cleave R."/>
            <person name="Magrath M.J.L."/>
            <person name="Mikheyev A.S."/>
        </authorList>
    </citation>
    <scope>NUCLEOTIDE SEQUENCE [LARGE SCALE GENOMIC DNA]</scope>
    <source>
        <strain evidence="2">Daus_M_001</strain>
        <tissue evidence="2">Leg muscle</tissue>
    </source>
</reference>
<gene>
    <name evidence="2" type="ORF">PR048_000694</name>
</gene>